<feature type="region of interest" description="Disordered" evidence="1">
    <location>
        <begin position="1"/>
        <end position="20"/>
    </location>
</feature>
<accession>A0ABY4NS23</accession>
<evidence type="ECO:0008006" key="4">
    <source>
        <dbReference type="Google" id="ProtNLM"/>
    </source>
</evidence>
<organism evidence="2 3">
    <name type="scientific">Amycolatopsis thermalba</name>
    <dbReference type="NCBI Taxonomy" id="944492"/>
    <lineage>
        <taxon>Bacteria</taxon>
        <taxon>Bacillati</taxon>
        <taxon>Actinomycetota</taxon>
        <taxon>Actinomycetes</taxon>
        <taxon>Pseudonocardiales</taxon>
        <taxon>Pseudonocardiaceae</taxon>
        <taxon>Amycolatopsis</taxon>
    </lineage>
</organism>
<reference evidence="2" key="1">
    <citation type="submission" date="2022-01" db="EMBL/GenBank/DDBJ databases">
        <title>PSI-footprinting approach for the identification of protein synthesis inhibitor producers.</title>
        <authorList>
            <person name="Handel F."/>
            <person name="Kulik A."/>
            <person name="Wex K.W."/>
            <person name="Berscheid A."/>
            <person name="Saur J.S."/>
            <person name="Winkler A."/>
            <person name="Wibberg D."/>
            <person name="Kalinowski J."/>
            <person name="Broetz-Oesterhelt H."/>
            <person name="Mast Y."/>
        </authorList>
    </citation>
    <scope>NUCLEOTIDE SEQUENCE</scope>
    <source>
        <strain evidence="2">KNN 49.3e</strain>
    </source>
</reference>
<feature type="compositionally biased region" description="Basic residues" evidence="1">
    <location>
        <begin position="1"/>
        <end position="10"/>
    </location>
</feature>
<keyword evidence="3" id="KW-1185">Reference proteome</keyword>
<evidence type="ECO:0000313" key="2">
    <source>
        <dbReference type="EMBL" id="UQS22859.1"/>
    </source>
</evidence>
<evidence type="ECO:0000256" key="1">
    <source>
        <dbReference type="SAM" id="MobiDB-lite"/>
    </source>
</evidence>
<sequence>MDTTSHRARTRSASDSKKRRLARAVDQLADLLIEVEPLAELLNSTNTPHEYRAMLRELVGARRYFALTNNLDQMCTRAAWEATHKERGVRPGAVAGDDVAPS</sequence>
<evidence type="ECO:0000313" key="3">
    <source>
        <dbReference type="Proteomes" id="UP000830158"/>
    </source>
</evidence>
<dbReference type="RefSeq" id="WP_116112855.1">
    <property type="nucleotide sequence ID" value="NZ_CP091196.1"/>
</dbReference>
<dbReference type="Proteomes" id="UP000830158">
    <property type="component" value="Chromosome"/>
</dbReference>
<gene>
    <name evidence="2" type="ORF">L1857_08530</name>
</gene>
<name>A0ABY4NS23_9PSEU</name>
<dbReference type="EMBL" id="CP091196">
    <property type="protein sequence ID" value="UQS22859.1"/>
    <property type="molecule type" value="Genomic_DNA"/>
</dbReference>
<proteinExistence type="predicted"/>
<protein>
    <recommendedName>
        <fullName evidence="4">SIR2-like domain-containing protein</fullName>
    </recommendedName>
</protein>